<dbReference type="InterPro" id="IPR038666">
    <property type="entry name" value="SSP1_head-tail_sf"/>
</dbReference>
<accession>A0ABY2TAE2</accession>
<dbReference type="Gene3D" id="2.40.10.270">
    <property type="entry name" value="Bacteriophage SPP1 head-tail adaptor protein"/>
    <property type="match status" value="1"/>
</dbReference>
<dbReference type="RefSeq" id="WP_025218461.1">
    <property type="nucleotide sequence ID" value="NZ_CP006837.1"/>
</dbReference>
<dbReference type="NCBIfam" id="TIGR01563">
    <property type="entry name" value="gp16_SPP1"/>
    <property type="match status" value="1"/>
</dbReference>
<dbReference type="Proteomes" id="UP000308539">
    <property type="component" value="Unassembled WGS sequence"/>
</dbReference>
<evidence type="ECO:0000313" key="1">
    <source>
        <dbReference type="EMBL" id="TKI63024.1"/>
    </source>
</evidence>
<comment type="caution">
    <text evidence="1">The sequence shown here is derived from an EMBL/GenBank/DDBJ whole genome shotgun (WGS) entry which is preliminary data.</text>
</comment>
<organism evidence="1 2">
    <name type="scientific">Lysinibacillus varians</name>
    <dbReference type="NCBI Taxonomy" id="1145276"/>
    <lineage>
        <taxon>Bacteria</taxon>
        <taxon>Bacillati</taxon>
        <taxon>Bacillota</taxon>
        <taxon>Bacilli</taxon>
        <taxon>Bacillales</taxon>
        <taxon>Bacillaceae</taxon>
        <taxon>Lysinibacillus</taxon>
    </lineage>
</organism>
<name>A0ABY2TAE2_9BACI</name>
<evidence type="ECO:0000313" key="2">
    <source>
        <dbReference type="Proteomes" id="UP000308539"/>
    </source>
</evidence>
<keyword evidence="2" id="KW-1185">Reference proteome</keyword>
<sequence>MPKHQANKLTKRISIWGNVEVENRLEETTYKFEPIKTIWAEIIPQTGSLQKQVAETILTNVTHKIKVRYTAGKDITKEMQIRFKNHTFEIKYIIDPYFENKWLEIFVQEVLQ</sequence>
<dbReference type="Pfam" id="PF05521">
    <property type="entry name" value="Phage_HCP"/>
    <property type="match status" value="1"/>
</dbReference>
<reference evidence="1 2" key="1">
    <citation type="submission" date="2019-04" db="EMBL/GenBank/DDBJ databases">
        <title>Lysinibacillus genome sequencing.</title>
        <authorList>
            <person name="Dunlap C."/>
        </authorList>
    </citation>
    <scope>NUCLEOTIDE SEQUENCE [LARGE SCALE GENOMIC DNA]</scope>
    <source>
        <strain evidence="1 2">NBRC 109424</strain>
    </source>
</reference>
<protein>
    <submittedName>
        <fullName evidence="1">Head-tail adaptor protein</fullName>
    </submittedName>
</protein>
<proteinExistence type="predicted"/>
<dbReference type="EMBL" id="SZPV01000023">
    <property type="protein sequence ID" value="TKI63024.1"/>
    <property type="molecule type" value="Genomic_DNA"/>
</dbReference>
<gene>
    <name evidence="1" type="ORF">FC752_12015</name>
</gene>
<dbReference type="InterPro" id="IPR008767">
    <property type="entry name" value="Phage_SPP1_head-tail_adaptor"/>
</dbReference>